<name>A0A0F8Y7K9_9ZZZZ</name>
<reference evidence="1" key="1">
    <citation type="journal article" date="2015" name="Nature">
        <title>Complex archaea that bridge the gap between prokaryotes and eukaryotes.</title>
        <authorList>
            <person name="Spang A."/>
            <person name="Saw J.H."/>
            <person name="Jorgensen S.L."/>
            <person name="Zaremba-Niedzwiedzka K."/>
            <person name="Martijn J."/>
            <person name="Lind A.E."/>
            <person name="van Eijk R."/>
            <person name="Schleper C."/>
            <person name="Guy L."/>
            <person name="Ettema T.J."/>
        </authorList>
    </citation>
    <scope>NUCLEOTIDE SEQUENCE</scope>
</reference>
<protein>
    <submittedName>
        <fullName evidence="1">Uncharacterized protein</fullName>
    </submittedName>
</protein>
<dbReference type="EMBL" id="LAZR01058559">
    <property type="protein sequence ID" value="KKK69625.1"/>
    <property type="molecule type" value="Genomic_DNA"/>
</dbReference>
<comment type="caution">
    <text evidence="1">The sequence shown here is derived from an EMBL/GenBank/DDBJ whole genome shotgun (WGS) entry which is preliminary data.</text>
</comment>
<evidence type="ECO:0000313" key="1">
    <source>
        <dbReference type="EMBL" id="KKK69625.1"/>
    </source>
</evidence>
<gene>
    <name evidence="1" type="ORF">LCGC14_2932160</name>
</gene>
<accession>A0A0F8Y7K9</accession>
<proteinExistence type="predicted"/>
<organism evidence="1">
    <name type="scientific">marine sediment metagenome</name>
    <dbReference type="NCBI Taxonomy" id="412755"/>
    <lineage>
        <taxon>unclassified sequences</taxon>
        <taxon>metagenomes</taxon>
        <taxon>ecological metagenomes</taxon>
    </lineage>
</organism>
<sequence>MKLSDLKPGDVFRYLDGRREFLNGLFMKMHQSNTYIQPMAKKRCNFIISLDDGMPHNHTDRREVEIVLKYKEDNMVSQKQMSHFIDWKFGVPVRILNIRGAQVHGFSYLVNETKRYFTTVDRDGNFDTCSKVNRSYELIPHKYGAFSPRYPVLQNSSETVFCNSAEEILSIGVTMLPMKPYLLPTATFNIDGKTIELSAETTAELKRKLGV</sequence>
<dbReference type="AlphaFoldDB" id="A0A0F8Y7K9"/>